<dbReference type="PROSITE" id="PS51257">
    <property type="entry name" value="PROKAR_LIPOPROTEIN"/>
    <property type="match status" value="1"/>
</dbReference>
<evidence type="ECO:0000256" key="2">
    <source>
        <dbReference type="SAM" id="SignalP"/>
    </source>
</evidence>
<reference evidence="4" key="1">
    <citation type="submission" date="2018-11" db="EMBL/GenBank/DDBJ databases">
        <title>Complete genome sequence of Paenibacillus sp. ML311-T8.</title>
        <authorList>
            <person name="Nam Y.-D."/>
            <person name="Kang J."/>
            <person name="Chung W.-H."/>
            <person name="Park Y.S."/>
        </authorList>
    </citation>
    <scope>NUCLEOTIDE SEQUENCE [LARGE SCALE GENOMIC DNA]</scope>
    <source>
        <strain evidence="4">ML311-T8</strain>
    </source>
</reference>
<sequence length="557" mass="62158">MKKVKLLVTLSAVTVLLASLLAGCSKKADESQPSSSIAATAAATAAVGDAVTPAPATDDSLKEHLDISVSWWGIGVAFEKHDEIIQKLEKDFNITLKAMDIGWDNYKEKSQVWAAAGELPDIITHSLVNDNPATYNEWVKQDLIHALPQDLSKYPNVEKVAKATDVQGLYRDGKLYAIPRLTYPNTDMWAVDRAIYVRKDWMDKLGIKDPQNFAEFNAMLKAFVEKDPDGNNKKDTAGIVMNTMGYFNSVFVPTFPQFGNKSWLKEDGKWIPFYASKQMDAVVVQARQLYAEGGLDQDFAVEKSGEGNQKFYQSKAGAFALNVNAVQGSTGVKAEWEKGNPGQNFYDHVKLIHLWPAADSNVYRHTTTSFWSETMINADVNDAKLDRILKLYDWLLSPAGKEMFDFGIEGKDYTKDGDKITVTREKDEKGQLIDLKKKYPSMDTISQLAMWRNASSLEDSDANKAAFGEENVKFIQDELNWQMTNAKAIPTEFTIATLSTPAKDKLSAITFDDDFVRVILSKEDPVKMWHDILKSYDSKGLQAAITEVTAEMAKQGK</sequence>
<feature type="chain" id="PRO_5025447067" evidence="2">
    <location>
        <begin position="28"/>
        <end position="557"/>
    </location>
</feature>
<dbReference type="InterPro" id="IPR050490">
    <property type="entry name" value="Bact_solute-bd_prot1"/>
</dbReference>
<evidence type="ECO:0000313" key="3">
    <source>
        <dbReference type="EMBL" id="QGQ98202.1"/>
    </source>
</evidence>
<evidence type="ECO:0000313" key="4">
    <source>
        <dbReference type="Proteomes" id="UP000426246"/>
    </source>
</evidence>
<dbReference type="SUPFAM" id="SSF53850">
    <property type="entry name" value="Periplasmic binding protein-like II"/>
    <property type="match status" value="1"/>
</dbReference>
<dbReference type="Gene3D" id="3.40.190.10">
    <property type="entry name" value="Periplasmic binding protein-like II"/>
    <property type="match status" value="2"/>
</dbReference>
<dbReference type="EMBL" id="CP034235">
    <property type="protein sequence ID" value="QGQ98202.1"/>
    <property type="molecule type" value="Genomic_DNA"/>
</dbReference>
<evidence type="ECO:0000256" key="1">
    <source>
        <dbReference type="ARBA" id="ARBA00022729"/>
    </source>
</evidence>
<gene>
    <name evidence="3" type="ORF">EHS13_26605</name>
</gene>
<dbReference type="OrthoDB" id="2498957at2"/>
<dbReference type="PANTHER" id="PTHR43649:SF33">
    <property type="entry name" value="POLYGALACTURONAN_RHAMNOGALACTURONAN-BINDING PROTEIN YTCQ"/>
    <property type="match status" value="1"/>
</dbReference>
<name>A0A6B8RR69_9BACL</name>
<feature type="signal peptide" evidence="2">
    <location>
        <begin position="1"/>
        <end position="27"/>
    </location>
</feature>
<proteinExistence type="predicted"/>
<dbReference type="AlphaFoldDB" id="A0A6B8RR69"/>
<organism evidence="3 4">
    <name type="scientific">Paenibacillus psychroresistens</name>
    <dbReference type="NCBI Taxonomy" id="1778678"/>
    <lineage>
        <taxon>Bacteria</taxon>
        <taxon>Bacillati</taxon>
        <taxon>Bacillota</taxon>
        <taxon>Bacilli</taxon>
        <taxon>Bacillales</taxon>
        <taxon>Paenibacillaceae</taxon>
        <taxon>Paenibacillus</taxon>
    </lineage>
</organism>
<dbReference type="PANTHER" id="PTHR43649">
    <property type="entry name" value="ARABINOSE-BINDING PROTEIN-RELATED"/>
    <property type="match status" value="1"/>
</dbReference>
<accession>A0A6B8RR69</accession>
<dbReference type="RefSeq" id="WP_155703304.1">
    <property type="nucleotide sequence ID" value="NZ_CP034235.1"/>
</dbReference>
<keyword evidence="4" id="KW-1185">Reference proteome</keyword>
<keyword evidence="1 2" id="KW-0732">Signal</keyword>
<dbReference type="Proteomes" id="UP000426246">
    <property type="component" value="Chromosome"/>
</dbReference>
<protein>
    <submittedName>
        <fullName evidence="3">Extracellular solute-binding protein</fullName>
    </submittedName>
</protein>
<dbReference type="KEGG" id="ppsc:EHS13_26605"/>